<comment type="caution">
    <text evidence="2">The sequence shown here is derived from an EMBL/GenBank/DDBJ whole genome shotgun (WGS) entry which is preliminary data.</text>
</comment>
<name>A0A6I4UZ03_9SPHN</name>
<keyword evidence="3" id="KW-1185">Reference proteome</keyword>
<dbReference type="OrthoDB" id="7203080at2"/>
<organism evidence="2 3">
    <name type="scientific">Croceibacterium soli</name>
    <dbReference type="NCBI Taxonomy" id="1739690"/>
    <lineage>
        <taxon>Bacteria</taxon>
        <taxon>Pseudomonadati</taxon>
        <taxon>Pseudomonadota</taxon>
        <taxon>Alphaproteobacteria</taxon>
        <taxon>Sphingomonadales</taxon>
        <taxon>Erythrobacteraceae</taxon>
        <taxon>Croceibacterium</taxon>
    </lineage>
</organism>
<proteinExistence type="predicted"/>
<gene>
    <name evidence="2" type="ORF">GRI75_10785</name>
</gene>
<dbReference type="AlphaFoldDB" id="A0A6I4UZ03"/>
<dbReference type="Proteomes" id="UP000469159">
    <property type="component" value="Unassembled WGS sequence"/>
</dbReference>
<keyword evidence="1" id="KW-0732">Signal</keyword>
<sequence length="173" mass="17841">MKRLAKLIIAAAVPALAFAAPASAQDTDSFVVNLAGSVDSECVLLPDGPVNFDVDMLDVGNQGLLVLGYSCNSPYTVSIQSLNGGMLNTTSGGAVNIPYALEVISTHDGPESFNSGDITSPVVVVEDTDWVNIAANGGLAAGNLDLNFAGLLDEYAVAGEYSDELTFVLEAQL</sequence>
<dbReference type="EMBL" id="WTYK01000006">
    <property type="protein sequence ID" value="MXP42125.1"/>
    <property type="molecule type" value="Genomic_DNA"/>
</dbReference>
<evidence type="ECO:0000256" key="1">
    <source>
        <dbReference type="SAM" id="SignalP"/>
    </source>
</evidence>
<reference evidence="2 3" key="1">
    <citation type="submission" date="2019-12" db="EMBL/GenBank/DDBJ databases">
        <title>Genomic-based taxomic classification of the family Erythrobacteraceae.</title>
        <authorList>
            <person name="Xu L."/>
        </authorList>
    </citation>
    <scope>NUCLEOTIDE SEQUENCE [LARGE SCALE GENOMIC DNA]</scope>
    <source>
        <strain evidence="2 3">MCCC 1K02066</strain>
    </source>
</reference>
<evidence type="ECO:0000313" key="2">
    <source>
        <dbReference type="EMBL" id="MXP42125.1"/>
    </source>
</evidence>
<dbReference type="RefSeq" id="WP_160746990.1">
    <property type="nucleotide sequence ID" value="NZ_WTYK01000006.1"/>
</dbReference>
<protein>
    <recommendedName>
        <fullName evidence="4">Spore coat protein U domain-containing protein</fullName>
    </recommendedName>
</protein>
<evidence type="ECO:0000313" key="3">
    <source>
        <dbReference type="Proteomes" id="UP000469159"/>
    </source>
</evidence>
<feature type="chain" id="PRO_5026308063" description="Spore coat protein U domain-containing protein" evidence="1">
    <location>
        <begin position="25"/>
        <end position="173"/>
    </location>
</feature>
<evidence type="ECO:0008006" key="4">
    <source>
        <dbReference type="Google" id="ProtNLM"/>
    </source>
</evidence>
<accession>A0A6I4UZ03</accession>
<feature type="signal peptide" evidence="1">
    <location>
        <begin position="1"/>
        <end position="24"/>
    </location>
</feature>